<protein>
    <submittedName>
        <fullName evidence="2">Uncharacterized protein AlNc14C45G3654</fullName>
    </submittedName>
</protein>
<name>F0WAC4_9STRA</name>
<evidence type="ECO:0000256" key="1">
    <source>
        <dbReference type="SAM" id="Coils"/>
    </source>
</evidence>
<organism evidence="2">
    <name type="scientific">Albugo laibachii Nc14</name>
    <dbReference type="NCBI Taxonomy" id="890382"/>
    <lineage>
        <taxon>Eukaryota</taxon>
        <taxon>Sar</taxon>
        <taxon>Stramenopiles</taxon>
        <taxon>Oomycota</taxon>
        <taxon>Peronosporomycetes</taxon>
        <taxon>Albuginales</taxon>
        <taxon>Albuginaceae</taxon>
        <taxon>Albugo</taxon>
    </lineage>
</organism>
<dbReference type="EMBL" id="FR824090">
    <property type="protein sequence ID" value="CCA18095.1"/>
    <property type="molecule type" value="Genomic_DNA"/>
</dbReference>
<dbReference type="AlphaFoldDB" id="F0WAC4"/>
<reference evidence="2" key="2">
    <citation type="submission" date="2011-02" db="EMBL/GenBank/DDBJ databases">
        <authorList>
            <person name="MacLean D."/>
        </authorList>
    </citation>
    <scope>NUCLEOTIDE SEQUENCE</scope>
</reference>
<accession>F0WAC4</accession>
<evidence type="ECO:0000313" key="2">
    <source>
        <dbReference type="EMBL" id="CCA18095.1"/>
    </source>
</evidence>
<sequence>MDTDLFSFESACDPYSEGDVLIPLKTRLPKWTRRLVITKQPSSEFYKDEGGKANSLNVEVSLVEFDENGDNVRTPDHEFINVPLRVVLYFESGKRVDQNDQDIFRFVGNEYDSIVIRAESRKVDINFRLEKVSRRKDGQRFKLRIEVDYEQCAANMEDLMPVFTTSICVLSKRKHNREKQSNVIEPPQKICRKDLLLLEERISTRIDRLQDAISKLSNQFKMHNDRLKEATDLHLLYPGKSYASLPLDIDPTYLDKESVQRAMNPIPFDWDAEADSVLRISDCDGSDSVKCEL</sequence>
<proteinExistence type="predicted"/>
<gene>
    <name evidence="2" type="primary">AlNc14C45G3654</name>
    <name evidence="2" type="ORF">ALNC14_042380</name>
</gene>
<dbReference type="HOGENOM" id="CLU_951283_0_0_1"/>
<reference evidence="2" key="1">
    <citation type="journal article" date="2011" name="PLoS Biol.">
        <title>Gene gain and loss during evolution of obligate parasitism in the white rust pathogen of Arabidopsis thaliana.</title>
        <authorList>
            <person name="Kemen E."/>
            <person name="Gardiner A."/>
            <person name="Schultz-Larsen T."/>
            <person name="Kemen A.C."/>
            <person name="Balmuth A.L."/>
            <person name="Robert-Seilaniantz A."/>
            <person name="Bailey K."/>
            <person name="Holub E."/>
            <person name="Studholme D.J."/>
            <person name="Maclean D."/>
            <person name="Jones J.D."/>
        </authorList>
    </citation>
    <scope>NUCLEOTIDE SEQUENCE</scope>
</reference>
<feature type="coiled-coil region" evidence="1">
    <location>
        <begin position="199"/>
        <end position="233"/>
    </location>
</feature>
<keyword evidence="1" id="KW-0175">Coiled coil</keyword>